<feature type="domain" description="Peripheral subunit-binding (PSBD)" evidence="9">
    <location>
        <begin position="131"/>
        <end position="168"/>
    </location>
</feature>
<comment type="similarity">
    <text evidence="2 7">Belongs to the 2-oxoacid dehydrogenase family.</text>
</comment>
<keyword evidence="6 7" id="KW-0012">Acyltransferase</keyword>
<dbReference type="SUPFAM" id="SSF52777">
    <property type="entry name" value="CoA-dependent acyltransferases"/>
    <property type="match status" value="1"/>
</dbReference>
<comment type="caution">
    <text evidence="10">The sequence shown here is derived from an EMBL/GenBank/DDBJ whole genome shotgun (WGS) entry which is preliminary data.</text>
</comment>
<dbReference type="EC" id="2.3.1.-" evidence="7"/>
<sequence>MSEIVMPKFGLTMTEGLITVWHRKVGEAVKAGDLLFEVETEKVTNEVPASADGVLEEILFAEGSVVPVGQPIARLSGGGEATGVSPVPSVPAGADAPSARKLMAEHGLDRESVTGTGRGGRVMKEDVLRVVATPLARRIARQDGVDLSGVTGSGPNGRIKAADVSAIRGTGAGTGTGTAPALPASGLVQPDAVRAATARRVQAAKRDIPHFYVTRHVDIRALSRLRADLNAAASGHARLSVTYLLVKATGLALAAHPHLNRVWLPDGILELGSIGVGIVTETPHGLRIPVADRADQLPLDELADHCAGLFARARAGLLTTQDVSGGAISISNVGMFGADSLTPIISPPQAMILGVGAEQTLFRPDAEGRPEAVQEIILTLAADHRLIDGAEAARFIATLSSLLEAPLALLRAPGPAGH</sequence>
<evidence type="ECO:0000256" key="2">
    <source>
        <dbReference type="ARBA" id="ARBA00007317"/>
    </source>
</evidence>
<keyword evidence="10" id="KW-0670">Pyruvate</keyword>
<evidence type="ECO:0000259" key="9">
    <source>
        <dbReference type="PROSITE" id="PS51826"/>
    </source>
</evidence>
<feature type="domain" description="Lipoyl-binding" evidence="8">
    <location>
        <begin position="1"/>
        <end position="76"/>
    </location>
</feature>
<evidence type="ECO:0000256" key="4">
    <source>
        <dbReference type="ARBA" id="ARBA00022679"/>
    </source>
</evidence>
<dbReference type="InterPro" id="IPR011053">
    <property type="entry name" value="Single_hybrid_motif"/>
</dbReference>
<dbReference type="RefSeq" id="WP_183832036.1">
    <property type="nucleotide sequence ID" value="NZ_JACHEU010000003.1"/>
</dbReference>
<dbReference type="EMBL" id="JACHEU010000003">
    <property type="protein sequence ID" value="MBB6013844.1"/>
    <property type="molecule type" value="Genomic_DNA"/>
</dbReference>
<dbReference type="PROSITE" id="PS50968">
    <property type="entry name" value="BIOTINYL_LIPOYL"/>
    <property type="match status" value="1"/>
</dbReference>
<dbReference type="InterPro" id="IPR000089">
    <property type="entry name" value="Biotin_lipoyl"/>
</dbReference>
<evidence type="ECO:0000259" key="8">
    <source>
        <dbReference type="PROSITE" id="PS50968"/>
    </source>
</evidence>
<dbReference type="PANTHER" id="PTHR43178">
    <property type="entry name" value="DIHYDROLIPOAMIDE ACETYLTRANSFERASE COMPONENT OF PYRUVATE DEHYDROGENASE COMPLEX"/>
    <property type="match status" value="1"/>
</dbReference>
<dbReference type="GO" id="GO:0031405">
    <property type="term" value="F:lipoic acid binding"/>
    <property type="evidence" value="ECO:0007669"/>
    <property type="project" value="TreeGrafter"/>
</dbReference>
<dbReference type="Gene3D" id="3.30.559.10">
    <property type="entry name" value="Chloramphenicol acetyltransferase-like domain"/>
    <property type="match status" value="1"/>
</dbReference>
<protein>
    <recommendedName>
        <fullName evidence="7">Dihydrolipoamide acetyltransferase component of pyruvate dehydrogenase complex</fullName>
        <ecNumber evidence="7">2.3.1.-</ecNumber>
    </recommendedName>
</protein>
<keyword evidence="4 7" id="KW-0808">Transferase</keyword>
<dbReference type="SUPFAM" id="SSF47005">
    <property type="entry name" value="Peripheral subunit-binding domain of 2-oxo acid dehydrogenase complex"/>
    <property type="match status" value="2"/>
</dbReference>
<dbReference type="SUPFAM" id="SSF51230">
    <property type="entry name" value="Single hybrid motif"/>
    <property type="match status" value="1"/>
</dbReference>
<dbReference type="InterPro" id="IPR001078">
    <property type="entry name" value="2-oxoacid_DH_actylTfrase"/>
</dbReference>
<name>A0A7W9S5S1_9HYPH</name>
<dbReference type="Pfam" id="PF02817">
    <property type="entry name" value="E3_binding"/>
    <property type="match status" value="2"/>
</dbReference>
<keyword evidence="5 7" id="KW-0450">Lipoyl</keyword>
<dbReference type="PROSITE" id="PS51826">
    <property type="entry name" value="PSBD"/>
    <property type="match status" value="2"/>
</dbReference>
<proteinExistence type="inferred from homology"/>
<dbReference type="PROSITE" id="PS00189">
    <property type="entry name" value="LIPOYL"/>
    <property type="match status" value="1"/>
</dbReference>
<dbReference type="Gene3D" id="4.10.320.10">
    <property type="entry name" value="E3-binding domain"/>
    <property type="match status" value="2"/>
</dbReference>
<evidence type="ECO:0000313" key="10">
    <source>
        <dbReference type="EMBL" id="MBB6013844.1"/>
    </source>
</evidence>
<keyword evidence="11" id="KW-1185">Reference proteome</keyword>
<comment type="cofactor">
    <cofactor evidence="1 7">
        <name>(R)-lipoate</name>
        <dbReference type="ChEBI" id="CHEBI:83088"/>
    </cofactor>
</comment>
<evidence type="ECO:0000256" key="3">
    <source>
        <dbReference type="ARBA" id="ARBA00011484"/>
    </source>
</evidence>
<dbReference type="GO" id="GO:0016407">
    <property type="term" value="F:acetyltransferase activity"/>
    <property type="evidence" value="ECO:0007669"/>
    <property type="project" value="TreeGrafter"/>
</dbReference>
<evidence type="ECO:0000313" key="11">
    <source>
        <dbReference type="Proteomes" id="UP000533306"/>
    </source>
</evidence>
<dbReference type="GO" id="GO:0005737">
    <property type="term" value="C:cytoplasm"/>
    <property type="evidence" value="ECO:0007669"/>
    <property type="project" value="TreeGrafter"/>
</dbReference>
<dbReference type="Pfam" id="PF00198">
    <property type="entry name" value="2-oxoacid_dh"/>
    <property type="match status" value="1"/>
</dbReference>
<dbReference type="Gene3D" id="2.40.50.100">
    <property type="match status" value="1"/>
</dbReference>
<dbReference type="InterPro" id="IPR036625">
    <property type="entry name" value="E3-bd_dom_sf"/>
</dbReference>
<dbReference type="PANTHER" id="PTHR43178:SF5">
    <property type="entry name" value="LIPOAMIDE ACYLTRANSFERASE COMPONENT OF BRANCHED-CHAIN ALPHA-KETO ACID DEHYDROGENASE COMPLEX, MITOCHONDRIAL"/>
    <property type="match status" value="1"/>
</dbReference>
<dbReference type="InterPro" id="IPR004167">
    <property type="entry name" value="PSBD"/>
</dbReference>
<dbReference type="Proteomes" id="UP000533306">
    <property type="component" value="Unassembled WGS sequence"/>
</dbReference>
<evidence type="ECO:0000256" key="5">
    <source>
        <dbReference type="ARBA" id="ARBA00022823"/>
    </source>
</evidence>
<dbReference type="InterPro" id="IPR023213">
    <property type="entry name" value="CAT-like_dom_sf"/>
</dbReference>
<reference evidence="10 11" key="1">
    <citation type="submission" date="2020-08" db="EMBL/GenBank/DDBJ databases">
        <title>Genomic Encyclopedia of Type Strains, Phase IV (KMG-IV): sequencing the most valuable type-strain genomes for metagenomic binning, comparative biology and taxonomic classification.</title>
        <authorList>
            <person name="Goeker M."/>
        </authorList>
    </citation>
    <scope>NUCLEOTIDE SEQUENCE [LARGE SCALE GENOMIC DNA]</scope>
    <source>
        <strain evidence="10 11">DSM 11099</strain>
    </source>
</reference>
<gene>
    <name evidence="10" type="ORF">HNR59_003238</name>
</gene>
<accession>A0A7W9S5S1</accession>
<feature type="domain" description="Peripheral subunit-binding (PSBD)" evidence="9">
    <location>
        <begin position="94"/>
        <end position="131"/>
    </location>
</feature>
<organism evidence="10 11">
    <name type="scientific">Aquamicrobium lusatiense</name>
    <dbReference type="NCBI Taxonomy" id="89772"/>
    <lineage>
        <taxon>Bacteria</taxon>
        <taxon>Pseudomonadati</taxon>
        <taxon>Pseudomonadota</taxon>
        <taxon>Alphaproteobacteria</taxon>
        <taxon>Hyphomicrobiales</taxon>
        <taxon>Phyllobacteriaceae</taxon>
        <taxon>Aquamicrobium</taxon>
    </lineage>
</organism>
<evidence type="ECO:0000256" key="7">
    <source>
        <dbReference type="RuleBase" id="RU003423"/>
    </source>
</evidence>
<dbReference type="AlphaFoldDB" id="A0A7W9S5S1"/>
<comment type="subunit">
    <text evidence="3">Forms a 24-polypeptide structural core with octahedral symmetry.</text>
</comment>
<dbReference type="CDD" id="cd06849">
    <property type="entry name" value="lipoyl_domain"/>
    <property type="match status" value="1"/>
</dbReference>
<evidence type="ECO:0000256" key="6">
    <source>
        <dbReference type="ARBA" id="ARBA00023315"/>
    </source>
</evidence>
<dbReference type="Pfam" id="PF00364">
    <property type="entry name" value="Biotin_lipoyl"/>
    <property type="match status" value="1"/>
</dbReference>
<dbReference type="InterPro" id="IPR050743">
    <property type="entry name" value="2-oxoacid_DH_E2_comp"/>
</dbReference>
<dbReference type="InterPro" id="IPR003016">
    <property type="entry name" value="2-oxoA_DH_lipoyl-BS"/>
</dbReference>
<evidence type="ECO:0000256" key="1">
    <source>
        <dbReference type="ARBA" id="ARBA00001938"/>
    </source>
</evidence>